<keyword evidence="5 7" id="KW-0378">Hydrolase</keyword>
<dbReference type="GO" id="GO:0008253">
    <property type="term" value="F:5'-nucleotidase activity"/>
    <property type="evidence" value="ECO:0007669"/>
    <property type="project" value="UniProtKB-EC"/>
</dbReference>
<dbReference type="EC" id="3.1.3.5" evidence="3"/>
<dbReference type="InterPro" id="IPR002828">
    <property type="entry name" value="SurE-like_Pase/nucleotidase"/>
</dbReference>
<evidence type="ECO:0000256" key="2">
    <source>
        <dbReference type="ARBA" id="ARBA00011062"/>
    </source>
</evidence>
<evidence type="ECO:0000256" key="4">
    <source>
        <dbReference type="ARBA" id="ARBA00022723"/>
    </source>
</evidence>
<dbReference type="RefSeq" id="WP_183318163.1">
    <property type="nucleotide sequence ID" value="NZ_JACIEN010000007.1"/>
</dbReference>
<dbReference type="EMBL" id="JACIEN010000007">
    <property type="protein sequence ID" value="MBB4019384.1"/>
    <property type="molecule type" value="Genomic_DNA"/>
</dbReference>
<comment type="caution">
    <text evidence="7">The sequence shown here is derived from an EMBL/GenBank/DDBJ whole genome shotgun (WGS) entry which is preliminary data.</text>
</comment>
<comment type="catalytic activity">
    <reaction evidence="1">
        <text>a ribonucleoside 5'-phosphate + H2O = a ribonucleoside + phosphate</text>
        <dbReference type="Rhea" id="RHEA:12484"/>
        <dbReference type="ChEBI" id="CHEBI:15377"/>
        <dbReference type="ChEBI" id="CHEBI:18254"/>
        <dbReference type="ChEBI" id="CHEBI:43474"/>
        <dbReference type="ChEBI" id="CHEBI:58043"/>
        <dbReference type="EC" id="3.1.3.5"/>
    </reaction>
</comment>
<sequence>MRVLIANDDGIASPGLALLAEAARARGDEVWIVAPERKWTAASHQLSFDKDIVLTRREARTYACSGAPADCVVAALSVLMAATPPDLVLSGINDGRNVGEDMAYSGTMAIAREAAMWGLPALAFSRTKGGETGLRERDAVRALIDLLWAARGDWHHEGTWISVNLPKDLPAPLAGARIGRDKIAAAMDVTTQDGERITCRIRRGRPHTLLPGDENTAIDSGHVTIVRHCWFAHAPLEDATLAGWSSMVK</sequence>
<keyword evidence="8" id="KW-1185">Reference proteome</keyword>
<dbReference type="AlphaFoldDB" id="A0A840C1I2"/>
<organism evidence="7 8">
    <name type="scientific">Chelatococcus caeni</name>
    <dbReference type="NCBI Taxonomy" id="1348468"/>
    <lineage>
        <taxon>Bacteria</taxon>
        <taxon>Pseudomonadati</taxon>
        <taxon>Pseudomonadota</taxon>
        <taxon>Alphaproteobacteria</taxon>
        <taxon>Hyphomicrobiales</taxon>
        <taxon>Chelatococcaceae</taxon>
        <taxon>Chelatococcus</taxon>
    </lineage>
</organism>
<evidence type="ECO:0000313" key="7">
    <source>
        <dbReference type="EMBL" id="MBB4019384.1"/>
    </source>
</evidence>
<evidence type="ECO:0000256" key="5">
    <source>
        <dbReference type="ARBA" id="ARBA00022801"/>
    </source>
</evidence>
<dbReference type="InterPro" id="IPR036523">
    <property type="entry name" value="SurE-like_sf"/>
</dbReference>
<evidence type="ECO:0000259" key="6">
    <source>
        <dbReference type="Pfam" id="PF01975"/>
    </source>
</evidence>
<evidence type="ECO:0000313" key="8">
    <source>
        <dbReference type="Proteomes" id="UP000577362"/>
    </source>
</evidence>
<dbReference type="InterPro" id="IPR030048">
    <property type="entry name" value="SurE"/>
</dbReference>
<proteinExistence type="inferred from homology"/>
<dbReference type="PANTHER" id="PTHR30457">
    <property type="entry name" value="5'-NUCLEOTIDASE SURE"/>
    <property type="match status" value="1"/>
</dbReference>
<dbReference type="Pfam" id="PF01975">
    <property type="entry name" value="SurE"/>
    <property type="match status" value="1"/>
</dbReference>
<reference evidence="7 8" key="1">
    <citation type="submission" date="2020-08" db="EMBL/GenBank/DDBJ databases">
        <title>Genomic Encyclopedia of Type Strains, Phase IV (KMG-IV): sequencing the most valuable type-strain genomes for metagenomic binning, comparative biology and taxonomic classification.</title>
        <authorList>
            <person name="Goeker M."/>
        </authorList>
    </citation>
    <scope>NUCLEOTIDE SEQUENCE [LARGE SCALE GENOMIC DNA]</scope>
    <source>
        <strain evidence="7 8">DSM 103737</strain>
    </source>
</reference>
<gene>
    <name evidence="7" type="ORF">GGR16_004435</name>
</gene>
<dbReference type="PANTHER" id="PTHR30457:SF0">
    <property type="entry name" value="PHOSPHATASE, PUTATIVE (AFU_ORTHOLOGUE AFUA_4G01070)-RELATED"/>
    <property type="match status" value="1"/>
</dbReference>
<dbReference type="SUPFAM" id="SSF64167">
    <property type="entry name" value="SurE-like"/>
    <property type="match status" value="1"/>
</dbReference>
<name>A0A840C1I2_9HYPH</name>
<accession>A0A840C1I2</accession>
<evidence type="ECO:0000256" key="3">
    <source>
        <dbReference type="ARBA" id="ARBA00012643"/>
    </source>
</evidence>
<dbReference type="Proteomes" id="UP000577362">
    <property type="component" value="Unassembled WGS sequence"/>
</dbReference>
<feature type="domain" description="Survival protein SurE-like phosphatase/nucleotidase" evidence="6">
    <location>
        <begin position="3"/>
        <end position="179"/>
    </location>
</feature>
<dbReference type="GO" id="GO:0046872">
    <property type="term" value="F:metal ion binding"/>
    <property type="evidence" value="ECO:0007669"/>
    <property type="project" value="UniProtKB-KW"/>
</dbReference>
<keyword evidence="4" id="KW-0479">Metal-binding</keyword>
<dbReference type="Gene3D" id="3.40.1210.10">
    <property type="entry name" value="Survival protein SurE-like phosphatase/nucleotidase"/>
    <property type="match status" value="1"/>
</dbReference>
<protein>
    <recommendedName>
        <fullName evidence="3">5'-nucleotidase</fullName>
        <ecNumber evidence="3">3.1.3.5</ecNumber>
    </recommendedName>
</protein>
<comment type="similarity">
    <text evidence="2">Belongs to the SurE nucleotidase family.</text>
</comment>
<evidence type="ECO:0000256" key="1">
    <source>
        <dbReference type="ARBA" id="ARBA00000815"/>
    </source>
</evidence>